<dbReference type="OrthoDB" id="41038at10239"/>
<dbReference type="KEGG" id="vg:13165527"/>
<gene>
    <name evidence="1" type="ORF">COPG_00110</name>
</gene>
<organism evidence="1 2">
    <name type="scientific">Colwellia phage 9A</name>
    <dbReference type="NCBI Taxonomy" id="765765"/>
    <lineage>
        <taxon>Viruses</taxon>
        <taxon>Duplodnaviria</taxon>
        <taxon>Heunggongvirae</taxon>
        <taxon>Uroviricota</taxon>
        <taxon>Caudoviricetes</taxon>
        <taxon>Franklinbayvirus</taxon>
        <taxon>Franklinbayvirus fv9A</taxon>
    </lineage>
</organism>
<name>I3UMJ1_9CAUD</name>
<protein>
    <submittedName>
        <fullName evidence="1">Uncharacterized protein</fullName>
    </submittedName>
</protein>
<dbReference type="EMBL" id="HQ317390">
    <property type="protein sequence ID" value="AFK66706.1"/>
    <property type="molecule type" value="Genomic_DNA"/>
</dbReference>
<accession>I3UMJ1</accession>
<reference evidence="1 2" key="1">
    <citation type="journal article" date="2013" name="Extremophiles">
        <title>Genomic analysis of cold-active Colwelliaphage 9A and psychrophilic phage-host interactions.</title>
        <authorList>
            <person name="Colangelo-Lillis J.R."/>
            <person name="Deming J.W."/>
        </authorList>
    </citation>
    <scope>NUCLEOTIDE SEQUENCE [LARGE SCALE GENOMIC DNA]</scope>
    <source>
        <strain evidence="1">9A</strain>
    </source>
</reference>
<dbReference type="RefSeq" id="YP_006489296.1">
    <property type="nucleotide sequence ID" value="NC_018088.1"/>
</dbReference>
<keyword evidence="2" id="KW-1185">Reference proteome</keyword>
<dbReference type="Proteomes" id="UP000005266">
    <property type="component" value="Segment"/>
</dbReference>
<dbReference type="GeneID" id="13165527"/>
<proteinExistence type="predicted"/>
<evidence type="ECO:0000313" key="1">
    <source>
        <dbReference type="EMBL" id="AFK66706.1"/>
    </source>
</evidence>
<evidence type="ECO:0000313" key="2">
    <source>
        <dbReference type="Proteomes" id="UP000005266"/>
    </source>
</evidence>
<sequence length="198" mass="22809">MFDANMSHLPKGFRFFAEVWSGERGQLKNHGLKSGDMVQCHMLNEDSKNPCVDLLIDGKLLTVQNYKKGGSYHDRLVYSGDLDGGGFIEEDRYYQAKPIAEANGNPFTKEPEEVFYIPSRNSRKNEVFAQVYGSSPPPSVKDFMDILDCVAEPYQTSYILSISPTYHQHQTAWERPHGWYRKFEKVNKRKQARSRNAF</sequence>